<organism evidence="1 2">
    <name type="scientific">Streptomyces albospinus</name>
    <dbReference type="NCBI Taxonomy" id="285515"/>
    <lineage>
        <taxon>Bacteria</taxon>
        <taxon>Bacillati</taxon>
        <taxon>Actinomycetota</taxon>
        <taxon>Actinomycetes</taxon>
        <taxon>Kitasatosporales</taxon>
        <taxon>Streptomycetaceae</taxon>
        <taxon>Streptomyces</taxon>
    </lineage>
</organism>
<keyword evidence="2" id="KW-1185">Reference proteome</keyword>
<proteinExistence type="predicted"/>
<evidence type="ECO:0000313" key="2">
    <source>
        <dbReference type="Proteomes" id="UP000654471"/>
    </source>
</evidence>
<dbReference type="RefSeq" id="WP_189303350.1">
    <property type="nucleotide sequence ID" value="NZ_BMRP01000018.1"/>
</dbReference>
<dbReference type="EMBL" id="BMRP01000018">
    <property type="protein sequence ID" value="GGU77601.1"/>
    <property type="molecule type" value="Genomic_DNA"/>
</dbReference>
<dbReference type="Proteomes" id="UP000654471">
    <property type="component" value="Unassembled WGS sequence"/>
</dbReference>
<sequence length="67" mass="7440">MDLSAGHPSPGPRSRHSLMTMRVYKTTRDGVVTQERAQIHVVASDRLDLYGLSHAWPPCACPRHKGC</sequence>
<reference evidence="2" key="1">
    <citation type="journal article" date="2019" name="Int. J. Syst. Evol. Microbiol.">
        <title>The Global Catalogue of Microorganisms (GCM) 10K type strain sequencing project: providing services to taxonomists for standard genome sequencing and annotation.</title>
        <authorList>
            <consortium name="The Broad Institute Genomics Platform"/>
            <consortium name="The Broad Institute Genome Sequencing Center for Infectious Disease"/>
            <person name="Wu L."/>
            <person name="Ma J."/>
        </authorList>
    </citation>
    <scope>NUCLEOTIDE SEQUENCE [LARGE SCALE GENOMIC DNA]</scope>
    <source>
        <strain evidence="2">JCM 3399</strain>
    </source>
</reference>
<accession>A0ABQ2VEJ5</accession>
<comment type="caution">
    <text evidence="1">The sequence shown here is derived from an EMBL/GenBank/DDBJ whole genome shotgun (WGS) entry which is preliminary data.</text>
</comment>
<evidence type="ECO:0000313" key="1">
    <source>
        <dbReference type="EMBL" id="GGU77601.1"/>
    </source>
</evidence>
<gene>
    <name evidence="1" type="ORF">GCM10010211_49410</name>
</gene>
<protein>
    <submittedName>
        <fullName evidence="1">Uncharacterized protein</fullName>
    </submittedName>
</protein>
<name>A0ABQ2VEJ5_9ACTN</name>